<dbReference type="AlphaFoldDB" id="A0AA38MII1"/>
<organism evidence="5 6">
    <name type="scientific">Zophobas morio</name>
    <dbReference type="NCBI Taxonomy" id="2755281"/>
    <lineage>
        <taxon>Eukaryota</taxon>
        <taxon>Metazoa</taxon>
        <taxon>Ecdysozoa</taxon>
        <taxon>Arthropoda</taxon>
        <taxon>Hexapoda</taxon>
        <taxon>Insecta</taxon>
        <taxon>Pterygota</taxon>
        <taxon>Neoptera</taxon>
        <taxon>Endopterygota</taxon>
        <taxon>Coleoptera</taxon>
        <taxon>Polyphaga</taxon>
        <taxon>Cucujiformia</taxon>
        <taxon>Tenebrionidae</taxon>
        <taxon>Zophobas</taxon>
    </lineage>
</organism>
<evidence type="ECO:0000313" key="6">
    <source>
        <dbReference type="Proteomes" id="UP001168821"/>
    </source>
</evidence>
<dbReference type="Pfam" id="PF13344">
    <property type="entry name" value="Hydrolase_6"/>
    <property type="match status" value="1"/>
</dbReference>
<dbReference type="PIRSF" id="PIRSF000915">
    <property type="entry name" value="PGP-type_phosphatase"/>
    <property type="match status" value="1"/>
</dbReference>
<evidence type="ECO:0000256" key="1">
    <source>
        <dbReference type="PIRNR" id="PIRNR000915"/>
    </source>
</evidence>
<evidence type="ECO:0000256" key="2">
    <source>
        <dbReference type="PIRSR" id="PIRSR000915-1"/>
    </source>
</evidence>
<dbReference type="PANTHER" id="PTHR19288">
    <property type="entry name" value="4-NITROPHENYLPHOSPHATASE-RELATED"/>
    <property type="match status" value="1"/>
</dbReference>
<dbReference type="SUPFAM" id="SSF56784">
    <property type="entry name" value="HAD-like"/>
    <property type="match status" value="1"/>
</dbReference>
<evidence type="ECO:0000256" key="4">
    <source>
        <dbReference type="PIRSR" id="PIRSR000915-3"/>
    </source>
</evidence>
<evidence type="ECO:0000256" key="3">
    <source>
        <dbReference type="PIRSR" id="PIRSR000915-2"/>
    </source>
</evidence>
<dbReference type="EMBL" id="JALNTZ010000003">
    <property type="protein sequence ID" value="KAJ3657399.1"/>
    <property type="molecule type" value="Genomic_DNA"/>
</dbReference>
<sequence length="313" mass="34806">MRDLTTLNVQELEAFFNSFDTVLSDIDGVLWNVLHSIPGATDAISSLKKINKRVILVTNNTIRTTSTLYKELKDAGFDIEENSLVTPALAMVSYLRKHNITDKKIYVIGMTPLKDLLRQAGFEIVDIPAGRIEESIQTLVALTTVDDEDVGVVIADADVNRNYVKLQKAVTFLQRKDVVFLSGATDEKLSLGKGYILLGPGYFLKILEDMTGRKAVALAKPSANLNDYVVDEFKIKDLSRVLFVGDSIAEDMGFAASCGYKKLLVLSGLAKKSALEKWEFPEEYKPDFYVDSLKSVHDLIVRVLETKVTTTKK</sequence>
<feature type="binding site" evidence="3">
    <location>
        <position position="220"/>
    </location>
    <ligand>
        <name>substrate</name>
    </ligand>
</feature>
<dbReference type="InterPro" id="IPR023214">
    <property type="entry name" value="HAD_sf"/>
</dbReference>
<gene>
    <name evidence="5" type="ORF">Zmor_009206</name>
</gene>
<feature type="binding site" evidence="4">
    <location>
        <position position="246"/>
    </location>
    <ligand>
        <name>Mg(2+)</name>
        <dbReference type="ChEBI" id="CHEBI:18420"/>
    </ligand>
</feature>
<feature type="binding site" evidence="4">
    <location>
        <position position="27"/>
    </location>
    <ligand>
        <name>Mg(2+)</name>
        <dbReference type="ChEBI" id="CHEBI:18420"/>
    </ligand>
</feature>
<dbReference type="GO" id="GO:0046872">
    <property type="term" value="F:metal ion binding"/>
    <property type="evidence" value="ECO:0007669"/>
    <property type="project" value="UniProtKB-KW"/>
</dbReference>
<comment type="cofactor">
    <cofactor evidence="4">
        <name>Mg(2+)</name>
        <dbReference type="ChEBI" id="CHEBI:18420"/>
    </cofactor>
    <text evidence="4">Divalent metal ions. Mg(2+) is the most effective.</text>
</comment>
<keyword evidence="6" id="KW-1185">Reference proteome</keyword>
<protein>
    <recommendedName>
        <fullName evidence="7">4-nitrophenylphosphatase</fullName>
    </recommendedName>
</protein>
<dbReference type="PANTHER" id="PTHR19288:SF4">
    <property type="entry name" value="RE04130P-RELATED"/>
    <property type="match status" value="1"/>
</dbReference>
<dbReference type="InterPro" id="IPR036412">
    <property type="entry name" value="HAD-like_sf"/>
</dbReference>
<evidence type="ECO:0008006" key="7">
    <source>
        <dbReference type="Google" id="ProtNLM"/>
    </source>
</evidence>
<dbReference type="GO" id="GO:0016791">
    <property type="term" value="F:phosphatase activity"/>
    <property type="evidence" value="ECO:0007669"/>
    <property type="project" value="TreeGrafter"/>
</dbReference>
<reference evidence="5" key="1">
    <citation type="journal article" date="2023" name="G3 (Bethesda)">
        <title>Whole genome assemblies of Zophobas morio and Tenebrio molitor.</title>
        <authorList>
            <person name="Kaur S."/>
            <person name="Stinson S.A."/>
            <person name="diCenzo G.C."/>
        </authorList>
    </citation>
    <scope>NUCLEOTIDE SEQUENCE</scope>
    <source>
        <strain evidence="5">QUZm001</strain>
    </source>
</reference>
<dbReference type="GO" id="GO:0005737">
    <property type="term" value="C:cytoplasm"/>
    <property type="evidence" value="ECO:0007669"/>
    <property type="project" value="TreeGrafter"/>
</dbReference>
<dbReference type="Gene3D" id="3.40.50.1000">
    <property type="entry name" value="HAD superfamily/HAD-like"/>
    <property type="match status" value="2"/>
</dbReference>
<keyword evidence="4" id="KW-0460">Magnesium</keyword>
<comment type="caution">
    <text evidence="5">The sequence shown here is derived from an EMBL/GenBank/DDBJ whole genome shotgun (WGS) entry which is preliminary data.</text>
</comment>
<dbReference type="InterPro" id="IPR006357">
    <property type="entry name" value="HAD-SF_hydro_IIA"/>
</dbReference>
<feature type="active site" description="Proton donor" evidence="2">
    <location>
        <position position="27"/>
    </location>
</feature>
<dbReference type="Pfam" id="PF13242">
    <property type="entry name" value="Hydrolase_like"/>
    <property type="match status" value="1"/>
</dbReference>
<feature type="active site" description="Nucleophile" evidence="2">
    <location>
        <position position="25"/>
    </location>
</feature>
<dbReference type="Proteomes" id="UP001168821">
    <property type="component" value="Unassembled WGS sequence"/>
</dbReference>
<keyword evidence="4" id="KW-0479">Metal-binding</keyword>
<name>A0AA38MII1_9CUCU</name>
<comment type="similarity">
    <text evidence="1">Belongs to the HAD-like hydrolase superfamily.</text>
</comment>
<accession>A0AA38MII1</accession>
<dbReference type="NCBIfam" id="TIGR01460">
    <property type="entry name" value="HAD-SF-IIA"/>
    <property type="match status" value="1"/>
</dbReference>
<keyword evidence="1" id="KW-0378">Hydrolase</keyword>
<feature type="binding site" evidence="4">
    <location>
        <position position="25"/>
    </location>
    <ligand>
        <name>Mg(2+)</name>
        <dbReference type="ChEBI" id="CHEBI:18420"/>
    </ligand>
</feature>
<evidence type="ECO:0000313" key="5">
    <source>
        <dbReference type="EMBL" id="KAJ3657399.1"/>
    </source>
</evidence>
<proteinExistence type="inferred from homology"/>